<accession>A0A7S6UHR4</accession>
<dbReference type="RefSeq" id="WP_193986945.1">
    <property type="nucleotide sequence ID" value="NZ_CP063656.1"/>
</dbReference>
<evidence type="ECO:0000313" key="2">
    <source>
        <dbReference type="Proteomes" id="UP000594059"/>
    </source>
</evidence>
<gene>
    <name evidence="1" type="ORF">INQ41_05690</name>
</gene>
<sequence length="94" mass="10278">MKNTVVGLITPHFLRLIDLANQAETGVNVDWHVRNQVASTVEDLGHQYNARELLSAFVDGLEAAARDAGPGRKLYAGVLQKAASMTSVEIKRFD</sequence>
<protein>
    <submittedName>
        <fullName evidence="1">Uncharacterized protein</fullName>
    </submittedName>
</protein>
<evidence type="ECO:0000313" key="1">
    <source>
        <dbReference type="EMBL" id="QOW20506.1"/>
    </source>
</evidence>
<name>A0A7S6UHR4_9GAMM</name>
<reference evidence="1 2" key="1">
    <citation type="submission" date="2020-10" db="EMBL/GenBank/DDBJ databases">
        <title>complete genome sequencing of Lysobacter sp. H21R20.</title>
        <authorList>
            <person name="Bae J.-W."/>
            <person name="Lee S.-Y."/>
        </authorList>
    </citation>
    <scope>NUCLEOTIDE SEQUENCE [LARGE SCALE GENOMIC DNA]</scope>
    <source>
        <strain evidence="1 2">H21R20</strain>
    </source>
</reference>
<keyword evidence="2" id="KW-1185">Reference proteome</keyword>
<dbReference type="Proteomes" id="UP000594059">
    <property type="component" value="Chromosome"/>
</dbReference>
<organism evidence="1 2">
    <name type="scientific">Novilysobacter ciconiae</name>
    <dbReference type="NCBI Taxonomy" id="2781022"/>
    <lineage>
        <taxon>Bacteria</taxon>
        <taxon>Pseudomonadati</taxon>
        <taxon>Pseudomonadota</taxon>
        <taxon>Gammaproteobacteria</taxon>
        <taxon>Lysobacterales</taxon>
        <taxon>Lysobacteraceae</taxon>
        <taxon>Novilysobacter</taxon>
    </lineage>
</organism>
<dbReference type="AlphaFoldDB" id="A0A7S6UHR4"/>
<proteinExistence type="predicted"/>
<dbReference type="EMBL" id="CP063656">
    <property type="protein sequence ID" value="QOW20506.1"/>
    <property type="molecule type" value="Genomic_DNA"/>
</dbReference>
<dbReference type="KEGG" id="lcic:INQ41_05690"/>